<dbReference type="EMBL" id="BHVZ01000014">
    <property type="protein sequence ID" value="GCB30532.1"/>
    <property type="molecule type" value="Genomic_DNA"/>
</dbReference>
<dbReference type="AlphaFoldDB" id="A0A401LG91"/>
<sequence>MDAVKFFKEKERMCKSLGEGCTGCMIHIKSHELRCFQFCEKHPEKAVDIVKEWSAKHPKETRLTRLLKNYPNTPLNDDGIPVYICTTDLGLMDIDDCDDDCVICWNTPIEEE</sequence>
<reference evidence="1 2" key="1">
    <citation type="submission" date="2018-10" db="EMBL/GenBank/DDBJ databases">
        <title>Draft Genome Sequence of Anaerotignum sp. KCTC 15736.</title>
        <authorList>
            <person name="Choi S.H."/>
            <person name="Kim J.S."/>
            <person name="Kang S.W."/>
            <person name="Lee J.S."/>
            <person name="Park S.H."/>
        </authorList>
    </citation>
    <scope>NUCLEOTIDE SEQUENCE [LARGE SCALE GENOMIC DNA]</scope>
    <source>
        <strain evidence="1 2">KCTC 15736</strain>
    </source>
</reference>
<keyword evidence="2" id="KW-1185">Reference proteome</keyword>
<dbReference type="Proteomes" id="UP000287361">
    <property type="component" value="Unassembled WGS sequence"/>
</dbReference>
<proteinExistence type="predicted"/>
<evidence type="ECO:0000313" key="1">
    <source>
        <dbReference type="EMBL" id="GCB30532.1"/>
    </source>
</evidence>
<evidence type="ECO:0000313" key="2">
    <source>
        <dbReference type="Proteomes" id="UP000287361"/>
    </source>
</evidence>
<gene>
    <name evidence="1" type="ORF">KGMB03357_21930</name>
</gene>
<organism evidence="1 2">
    <name type="scientific">Anaerotignum faecicola</name>
    <dbReference type="NCBI Taxonomy" id="2358141"/>
    <lineage>
        <taxon>Bacteria</taxon>
        <taxon>Bacillati</taxon>
        <taxon>Bacillota</taxon>
        <taxon>Clostridia</taxon>
        <taxon>Lachnospirales</taxon>
        <taxon>Anaerotignaceae</taxon>
        <taxon>Anaerotignum</taxon>
    </lineage>
</organism>
<name>A0A401LG91_9FIRM</name>
<protein>
    <submittedName>
        <fullName evidence="1">Uncharacterized protein</fullName>
    </submittedName>
</protein>
<dbReference type="OrthoDB" id="2106191at2"/>
<accession>A0A401LG91</accession>
<comment type="caution">
    <text evidence="1">The sequence shown here is derived from an EMBL/GenBank/DDBJ whole genome shotgun (WGS) entry which is preliminary data.</text>
</comment>